<comment type="caution">
    <text evidence="7">The sequence shown here is derived from an EMBL/GenBank/DDBJ whole genome shotgun (WGS) entry which is preliminary data.</text>
</comment>
<gene>
    <name evidence="7" type="primary">fhaB</name>
    <name evidence="7" type="ORF">EPIR_0745</name>
</gene>
<keyword evidence="3" id="KW-1266">Target cell cytoplasm</keyword>
<dbReference type="Pfam" id="PF04829">
    <property type="entry name" value="PT-VENN"/>
    <property type="match status" value="1"/>
</dbReference>
<comment type="subcellular location">
    <subcellularLocation>
        <location evidence="1">Target cell</location>
        <location evidence="1">Target cell cytoplasm</location>
    </subcellularLocation>
</comment>
<evidence type="ECO:0000256" key="2">
    <source>
        <dbReference type="ARBA" id="ARBA00022656"/>
    </source>
</evidence>
<keyword evidence="8" id="KW-1185">Reference proteome</keyword>
<evidence type="ECO:0000313" key="8">
    <source>
        <dbReference type="Proteomes" id="UP000018217"/>
    </source>
</evidence>
<evidence type="ECO:0000256" key="3">
    <source>
        <dbReference type="ARBA" id="ARBA00022913"/>
    </source>
</evidence>
<feature type="compositionally biased region" description="Low complexity" evidence="5">
    <location>
        <begin position="1"/>
        <end position="24"/>
    </location>
</feature>
<evidence type="ECO:0000259" key="6">
    <source>
        <dbReference type="Pfam" id="PF04829"/>
    </source>
</evidence>
<evidence type="ECO:0000256" key="5">
    <source>
        <dbReference type="SAM" id="MobiDB-lite"/>
    </source>
</evidence>
<dbReference type="Proteomes" id="UP000018217">
    <property type="component" value="Unassembled WGS sequence"/>
</dbReference>
<dbReference type="EMBL" id="CAHS01000006">
    <property type="protein sequence ID" value="CCG86110.1"/>
    <property type="molecule type" value="Genomic_DNA"/>
</dbReference>
<reference evidence="7 8" key="1">
    <citation type="journal article" date="2013" name="Syst. Appl. Microbiol.">
        <title>Phylogenetic position and virulence apparatus of the pear flower necrosis pathogen Erwinia piriflorinigrans CFBP 5888T as assessed by comparative genomics.</title>
        <authorList>
            <person name="Smits T.H."/>
            <person name="Rezzonico F."/>
            <person name="Lopez M.M."/>
            <person name="Blom J."/>
            <person name="Goesmann A."/>
            <person name="Frey J.E."/>
            <person name="Duffy B."/>
        </authorList>
    </citation>
    <scope>NUCLEOTIDE SEQUENCE [LARGE SCALE GENOMIC DNA]</scope>
    <source>
        <strain evidence="8">CFBP5888</strain>
    </source>
</reference>
<evidence type="ECO:0000256" key="4">
    <source>
        <dbReference type="ARBA" id="ARBA00023026"/>
    </source>
</evidence>
<evidence type="ECO:0000313" key="7">
    <source>
        <dbReference type="EMBL" id="CCG86110.1"/>
    </source>
</evidence>
<organism evidence="7 8">
    <name type="scientific">Erwinia piriflorinigrans CFBP 5888</name>
    <dbReference type="NCBI Taxonomy" id="1161919"/>
    <lineage>
        <taxon>Bacteria</taxon>
        <taxon>Pseudomonadati</taxon>
        <taxon>Pseudomonadota</taxon>
        <taxon>Gammaproteobacteria</taxon>
        <taxon>Enterobacterales</taxon>
        <taxon>Erwiniaceae</taxon>
        <taxon>Erwinia</taxon>
    </lineage>
</organism>
<feature type="domain" description="VENN motif-containing" evidence="6">
    <location>
        <begin position="171"/>
        <end position="205"/>
    </location>
</feature>
<dbReference type="InterPro" id="IPR006914">
    <property type="entry name" value="VENN_dom"/>
</dbReference>
<accession>V5Z470</accession>
<dbReference type="GO" id="GO:0090729">
    <property type="term" value="F:toxin activity"/>
    <property type="evidence" value="ECO:0007669"/>
    <property type="project" value="UniProtKB-KW"/>
</dbReference>
<dbReference type="STRING" id="1161919.EPIR_0745"/>
<sequence>MASGLLVGANGSGSGSSTTKAAVSDGTITIRDQANQTQDVADMSRDVENANQTLSPIFDKEKEQQRLQEAQKIGEIAVQAMDIAATQGKIIATHAANDKITGATQSDRDKALAELKKQDPSKQYDSADIEKQVYQNFYNQALTESQLGTGGKVQQAMQAATAAVQGLAGGNIAQAIAGGAAGDSAANAVAGAQAGKNAIENNALGLPSGLQSYGVASVCSGK</sequence>
<dbReference type="AlphaFoldDB" id="V5Z470"/>
<protein>
    <submittedName>
        <fullName evidence="7">Putative filamentous hemagglutinin</fullName>
    </submittedName>
</protein>
<keyword evidence="2" id="KW-0800">Toxin</keyword>
<proteinExistence type="predicted"/>
<feature type="region of interest" description="Disordered" evidence="5">
    <location>
        <begin position="1"/>
        <end position="25"/>
    </location>
</feature>
<name>V5Z470_9GAMM</name>
<keyword evidence="4" id="KW-0843">Virulence</keyword>
<evidence type="ECO:0000256" key="1">
    <source>
        <dbReference type="ARBA" id="ARBA00004219"/>
    </source>
</evidence>